<accession>A0AAV5DRT9</accession>
<dbReference type="Proteomes" id="UP001054889">
    <property type="component" value="Unassembled WGS sequence"/>
</dbReference>
<organism evidence="1 2">
    <name type="scientific">Eleusine coracana subsp. coracana</name>
    <dbReference type="NCBI Taxonomy" id="191504"/>
    <lineage>
        <taxon>Eukaryota</taxon>
        <taxon>Viridiplantae</taxon>
        <taxon>Streptophyta</taxon>
        <taxon>Embryophyta</taxon>
        <taxon>Tracheophyta</taxon>
        <taxon>Spermatophyta</taxon>
        <taxon>Magnoliopsida</taxon>
        <taxon>Liliopsida</taxon>
        <taxon>Poales</taxon>
        <taxon>Poaceae</taxon>
        <taxon>PACMAD clade</taxon>
        <taxon>Chloridoideae</taxon>
        <taxon>Cynodonteae</taxon>
        <taxon>Eleusininae</taxon>
        <taxon>Eleusine</taxon>
    </lineage>
</organism>
<comment type="caution">
    <text evidence="1">The sequence shown here is derived from an EMBL/GenBank/DDBJ whole genome shotgun (WGS) entry which is preliminary data.</text>
</comment>
<proteinExistence type="predicted"/>
<gene>
    <name evidence="1" type="primary">ga31257</name>
    <name evidence="1" type="ORF">PR202_ga31257</name>
</gene>
<dbReference type="EMBL" id="BQKI01000028">
    <property type="protein sequence ID" value="GJN12930.1"/>
    <property type="molecule type" value="Genomic_DNA"/>
</dbReference>
<reference evidence="1" key="1">
    <citation type="journal article" date="2018" name="DNA Res.">
        <title>Multiple hybrid de novo genome assembly of finger millet, an orphan allotetraploid crop.</title>
        <authorList>
            <person name="Hatakeyama M."/>
            <person name="Aluri S."/>
            <person name="Balachadran M.T."/>
            <person name="Sivarajan S.R."/>
            <person name="Patrignani A."/>
            <person name="Gruter S."/>
            <person name="Poveda L."/>
            <person name="Shimizu-Inatsugi R."/>
            <person name="Baeten J."/>
            <person name="Francoijs K.J."/>
            <person name="Nataraja K.N."/>
            <person name="Reddy Y.A.N."/>
            <person name="Phadnis S."/>
            <person name="Ravikumar R.L."/>
            <person name="Schlapbach R."/>
            <person name="Sreeman S.M."/>
            <person name="Shimizu K.K."/>
        </authorList>
    </citation>
    <scope>NUCLEOTIDE SEQUENCE</scope>
</reference>
<keyword evidence="2" id="KW-1185">Reference proteome</keyword>
<protein>
    <submittedName>
        <fullName evidence="1">Uncharacterized protein</fullName>
    </submittedName>
</protein>
<evidence type="ECO:0000313" key="1">
    <source>
        <dbReference type="EMBL" id="GJN12930.1"/>
    </source>
</evidence>
<evidence type="ECO:0000313" key="2">
    <source>
        <dbReference type="Proteomes" id="UP001054889"/>
    </source>
</evidence>
<reference evidence="1" key="2">
    <citation type="submission" date="2021-12" db="EMBL/GenBank/DDBJ databases">
        <title>Resequencing data analysis of finger millet.</title>
        <authorList>
            <person name="Hatakeyama M."/>
            <person name="Aluri S."/>
            <person name="Balachadran M.T."/>
            <person name="Sivarajan S.R."/>
            <person name="Poveda L."/>
            <person name="Shimizu-Inatsugi R."/>
            <person name="Schlapbach R."/>
            <person name="Sreeman S.M."/>
            <person name="Shimizu K.K."/>
        </authorList>
    </citation>
    <scope>NUCLEOTIDE SEQUENCE</scope>
</reference>
<name>A0AAV5DRT9_ELECO</name>
<sequence length="57" mass="6373">MYALIRWLEKTNQGQLIGNACLTTTMRMCQFLPIDQSTLSIIVGLRFRSAALDGLVV</sequence>
<dbReference type="AlphaFoldDB" id="A0AAV5DRT9"/>